<proteinExistence type="predicted"/>
<accession>A0AAU7V997</accession>
<organism evidence="1">
    <name type="scientific">Scrofimicrobium appendicitidis</name>
    <dbReference type="NCBI Taxonomy" id="3079930"/>
    <lineage>
        <taxon>Bacteria</taxon>
        <taxon>Bacillati</taxon>
        <taxon>Actinomycetota</taxon>
        <taxon>Actinomycetes</taxon>
        <taxon>Actinomycetales</taxon>
        <taxon>Actinomycetaceae</taxon>
        <taxon>Scrofimicrobium</taxon>
    </lineage>
</organism>
<dbReference type="AlphaFoldDB" id="A0AAU7V997"/>
<dbReference type="PANTHER" id="PTHR30283">
    <property type="entry name" value="PEROXIDE STRESS RESPONSE PROTEIN YAAA"/>
    <property type="match status" value="1"/>
</dbReference>
<protein>
    <submittedName>
        <fullName evidence="1">Peroxide stress protein YaaA</fullName>
    </submittedName>
</protein>
<dbReference type="PANTHER" id="PTHR30283:SF4">
    <property type="entry name" value="PEROXIDE STRESS RESISTANCE PROTEIN YAAA"/>
    <property type="match status" value="1"/>
</dbReference>
<sequence length="242" mass="25553">MLIWLPPSEGKLAPTAGPALGPLSFPELSSARAEVAEALIRVSASPEAGKILGLGPKSVSEAAANLELWTGPCAPAAELYTGVLYANLLPYPAAFPTSTWIFSGLFGVVRPGDYLPNHRLSMNVSLPGLGPLATWWRDRLLPLLPEGETIVDARSGPYRRALPARSAHVIEVHPPAGVSHQAKAYRGQVARYLLERLPAEAGLAETLACLESVCELGPTKATAAGGSLTQVRAIRYSVSSEM</sequence>
<dbReference type="RefSeq" id="WP_350259041.1">
    <property type="nucleotide sequence ID" value="NZ_CP138335.1"/>
</dbReference>
<dbReference type="GO" id="GO:0005829">
    <property type="term" value="C:cytosol"/>
    <property type="evidence" value="ECO:0007669"/>
    <property type="project" value="TreeGrafter"/>
</dbReference>
<gene>
    <name evidence="1" type="primary">yaaA</name>
    <name evidence="1" type="ORF">SAC06_04605</name>
</gene>
<evidence type="ECO:0000313" key="1">
    <source>
        <dbReference type="EMBL" id="XBW08841.1"/>
    </source>
</evidence>
<dbReference type="Pfam" id="PF03883">
    <property type="entry name" value="H2O2_YaaD"/>
    <property type="match status" value="1"/>
</dbReference>
<dbReference type="GO" id="GO:0033194">
    <property type="term" value="P:response to hydroperoxide"/>
    <property type="evidence" value="ECO:0007669"/>
    <property type="project" value="TreeGrafter"/>
</dbReference>
<dbReference type="KEGG" id="sapp:SAC06_04605"/>
<dbReference type="InterPro" id="IPR005583">
    <property type="entry name" value="YaaA"/>
</dbReference>
<reference evidence="1" key="1">
    <citation type="submission" date="2023-11" db="EMBL/GenBank/DDBJ databases">
        <title>Scrofimicrobium hongkongense sp. nov., isolated from a patient with peritonitis.</title>
        <authorList>
            <person name="Lao H.Y."/>
            <person name="Wong A.Y.P."/>
            <person name="Ng T.L."/>
            <person name="Wong R.Y.L."/>
            <person name="Yau M.C.Y."/>
            <person name="Lam J.Y.W."/>
            <person name="Siu G.K.H."/>
        </authorList>
    </citation>
    <scope>NUCLEOTIDE SEQUENCE</scope>
    <source>
        <strain evidence="1">R131</strain>
    </source>
</reference>
<name>A0AAU7V997_9ACTO</name>
<dbReference type="EMBL" id="CP138335">
    <property type="protein sequence ID" value="XBW08841.1"/>
    <property type="molecule type" value="Genomic_DNA"/>
</dbReference>